<evidence type="ECO:0000313" key="2">
    <source>
        <dbReference type="Proteomes" id="UP000549052"/>
    </source>
</evidence>
<dbReference type="Proteomes" id="UP000549052">
    <property type="component" value="Unassembled WGS sequence"/>
</dbReference>
<dbReference type="EMBL" id="JACGXN010000016">
    <property type="protein sequence ID" value="MBA8881655.1"/>
    <property type="molecule type" value="Genomic_DNA"/>
</dbReference>
<sequence length="140" mass="15354">MPSNNSLEAMINEMIATGIGANGGSVIASIRNRLIKDPELIEQIVPGKKLVDRKMTPVERSKIATKAASELRSQEAEKRDQTVLPILREAIAANPAISLRELAAILNKSGIYPLRAKSWSPVVVNNILLRSEIFREPSEN</sequence>
<protein>
    <recommendedName>
        <fullName evidence="3">Recombinase domain-containing protein</fullName>
    </recommendedName>
</protein>
<gene>
    <name evidence="1" type="ORF">FHW16_005400</name>
</gene>
<keyword evidence="2" id="KW-1185">Reference proteome</keyword>
<evidence type="ECO:0000313" key="1">
    <source>
        <dbReference type="EMBL" id="MBA8881655.1"/>
    </source>
</evidence>
<reference evidence="1 2" key="1">
    <citation type="submission" date="2020-07" db="EMBL/GenBank/DDBJ databases">
        <title>Genomic Encyclopedia of Type Strains, Phase IV (KMG-V): Genome sequencing to study the core and pangenomes of soil and plant-associated prokaryotes.</title>
        <authorList>
            <person name="Whitman W."/>
        </authorList>
    </citation>
    <scope>NUCLEOTIDE SEQUENCE [LARGE SCALE GENOMIC DNA]</scope>
    <source>
        <strain evidence="1 2">AN3</strain>
    </source>
</reference>
<dbReference type="RefSeq" id="WP_182552216.1">
    <property type="nucleotide sequence ID" value="NZ_JACGXN010000016.1"/>
</dbReference>
<dbReference type="AlphaFoldDB" id="A0A839EU71"/>
<accession>A0A839EU71</accession>
<name>A0A839EU71_9HYPH</name>
<organism evidence="1 2">
    <name type="scientific">Phyllobacterium myrsinacearum</name>
    <dbReference type="NCBI Taxonomy" id="28101"/>
    <lineage>
        <taxon>Bacteria</taxon>
        <taxon>Pseudomonadati</taxon>
        <taxon>Pseudomonadota</taxon>
        <taxon>Alphaproteobacteria</taxon>
        <taxon>Hyphomicrobiales</taxon>
        <taxon>Phyllobacteriaceae</taxon>
        <taxon>Phyllobacterium</taxon>
    </lineage>
</organism>
<evidence type="ECO:0008006" key="3">
    <source>
        <dbReference type="Google" id="ProtNLM"/>
    </source>
</evidence>
<proteinExistence type="predicted"/>
<comment type="caution">
    <text evidence="1">The sequence shown here is derived from an EMBL/GenBank/DDBJ whole genome shotgun (WGS) entry which is preliminary data.</text>
</comment>